<evidence type="ECO:0000313" key="10">
    <source>
        <dbReference type="EMBL" id="BCL60495.1"/>
    </source>
</evidence>
<dbReference type="NCBIfam" id="TIGR00379">
    <property type="entry name" value="cobB"/>
    <property type="match status" value="1"/>
</dbReference>
<dbReference type="InterPro" id="IPR004484">
    <property type="entry name" value="CbiA/CobB_synth"/>
</dbReference>
<comment type="cofactor">
    <cofactor evidence="1 7">
        <name>Mg(2+)</name>
        <dbReference type="ChEBI" id="CHEBI:18420"/>
    </cofactor>
</comment>
<dbReference type="NCBIfam" id="NF002204">
    <property type="entry name" value="PRK01077.1"/>
    <property type="match status" value="1"/>
</dbReference>
<comment type="function">
    <text evidence="7">Catalyzes the ATP-dependent amidation of the two carboxylate groups at positions a and c of cobyrinate, using either L-glutamine or ammonia as the nitrogen source.</text>
</comment>
<organism evidence="10 11">
    <name type="scientific">Desulfomarina profundi</name>
    <dbReference type="NCBI Taxonomy" id="2772557"/>
    <lineage>
        <taxon>Bacteria</taxon>
        <taxon>Pseudomonadati</taxon>
        <taxon>Thermodesulfobacteriota</taxon>
        <taxon>Desulfobulbia</taxon>
        <taxon>Desulfobulbales</taxon>
        <taxon>Desulfobulbaceae</taxon>
        <taxon>Desulfomarina</taxon>
    </lineage>
</organism>
<dbReference type="Pfam" id="PF07685">
    <property type="entry name" value="GATase_3"/>
    <property type="match status" value="1"/>
</dbReference>
<comment type="catalytic activity">
    <reaction evidence="7">
        <text>cob(II)yrinate + 2 L-glutamine + 2 ATP + 2 H2O = cob(II)yrinate a,c diamide + 2 L-glutamate + 2 ADP + 2 phosphate + 2 H(+)</text>
        <dbReference type="Rhea" id="RHEA:26289"/>
        <dbReference type="ChEBI" id="CHEBI:15377"/>
        <dbReference type="ChEBI" id="CHEBI:15378"/>
        <dbReference type="ChEBI" id="CHEBI:29985"/>
        <dbReference type="ChEBI" id="CHEBI:30616"/>
        <dbReference type="ChEBI" id="CHEBI:43474"/>
        <dbReference type="ChEBI" id="CHEBI:58359"/>
        <dbReference type="ChEBI" id="CHEBI:58537"/>
        <dbReference type="ChEBI" id="CHEBI:58894"/>
        <dbReference type="ChEBI" id="CHEBI:456216"/>
        <dbReference type="EC" id="6.3.5.11"/>
    </reaction>
</comment>
<dbReference type="PROSITE" id="PS51274">
    <property type="entry name" value="GATASE_COBBQ"/>
    <property type="match status" value="1"/>
</dbReference>
<protein>
    <recommendedName>
        <fullName evidence="7">Cobyrinate a,c-diamide synthase</fullName>
        <ecNumber evidence="7">6.3.5.11</ecNumber>
    </recommendedName>
    <alternativeName>
        <fullName evidence="7">Cobyrinic acid a,c-diamide synthetase</fullName>
    </alternativeName>
</protein>
<feature type="domain" description="CobB/CobQ-like glutamine amidotransferase" evidence="9">
    <location>
        <begin position="245"/>
        <end position="431"/>
    </location>
</feature>
<evidence type="ECO:0000259" key="9">
    <source>
        <dbReference type="Pfam" id="PF07685"/>
    </source>
</evidence>
<gene>
    <name evidence="7 10" type="primary">cbiA</name>
    <name evidence="10" type="ORF">DGMP_11880</name>
</gene>
<keyword evidence="2 7" id="KW-0436">Ligase</keyword>
<feature type="active site" description="Nucleophile" evidence="7">
    <location>
        <position position="328"/>
    </location>
</feature>
<dbReference type="PANTHER" id="PTHR43873">
    <property type="entry name" value="COBYRINATE A,C-DIAMIDE SYNTHASE"/>
    <property type="match status" value="1"/>
</dbReference>
<evidence type="ECO:0000256" key="3">
    <source>
        <dbReference type="ARBA" id="ARBA00022741"/>
    </source>
</evidence>
<evidence type="ECO:0000256" key="5">
    <source>
        <dbReference type="ARBA" id="ARBA00022842"/>
    </source>
</evidence>
<evidence type="ECO:0000256" key="7">
    <source>
        <dbReference type="HAMAP-Rule" id="MF_00027"/>
    </source>
</evidence>
<dbReference type="InterPro" id="IPR011698">
    <property type="entry name" value="GATase_3"/>
</dbReference>
<comment type="domain">
    <text evidence="7">Comprises of two domains. The C-terminal domain contains the binding site for glutamine and catalyzes the hydrolysis of this substrate to glutamate and ammonia. The N-terminal domain is anticipated to bind ATP and cobyrinate and catalyzes the ultimate synthesis of the diamide product. The ammonia produced via the glutaminase domain is probably translocated to the adjacent domain via a molecular tunnel, where it reacts with an activated intermediate.</text>
</comment>
<evidence type="ECO:0000256" key="1">
    <source>
        <dbReference type="ARBA" id="ARBA00001946"/>
    </source>
</evidence>
<comment type="pathway">
    <text evidence="7">Cofactor biosynthesis; adenosylcobalamin biosynthesis; cob(II)yrinate a,c-diamide from sirohydrochlorin (anaerobic route): step 10/10.</text>
</comment>
<name>A0A8D5FMQ9_9BACT</name>
<evidence type="ECO:0000313" key="11">
    <source>
        <dbReference type="Proteomes" id="UP000826725"/>
    </source>
</evidence>
<keyword evidence="6 7" id="KW-0315">Glutamine amidotransferase</keyword>
<dbReference type="EMBL" id="AP024086">
    <property type="protein sequence ID" value="BCL60495.1"/>
    <property type="molecule type" value="Genomic_DNA"/>
</dbReference>
<dbReference type="EC" id="6.3.5.11" evidence="7"/>
<feature type="site" description="Increases nucleophilicity of active site Cys" evidence="7">
    <location>
        <position position="427"/>
    </location>
</feature>
<keyword evidence="7" id="KW-0169">Cobalamin biosynthesis</keyword>
<evidence type="ECO:0000256" key="2">
    <source>
        <dbReference type="ARBA" id="ARBA00022598"/>
    </source>
</evidence>
<dbReference type="AlphaFoldDB" id="A0A8D5FMQ9"/>
<keyword evidence="11" id="KW-1185">Reference proteome</keyword>
<dbReference type="RefSeq" id="WP_228856618.1">
    <property type="nucleotide sequence ID" value="NZ_AP024086.1"/>
</dbReference>
<keyword evidence="4 7" id="KW-0067">ATP-binding</keyword>
<comment type="miscellaneous">
    <text evidence="7">The a and c carboxylates of cobyrinate are activated for nucleophilic attack via formation of a phosphorylated intermediate by ATP. CbiA catalyzes first the amidation of the c-carboxylate, and then that of the a-carboxylate.</text>
</comment>
<dbReference type="GO" id="GO:0042242">
    <property type="term" value="F:cobyrinic acid a,c-diamide synthase activity"/>
    <property type="evidence" value="ECO:0007669"/>
    <property type="project" value="UniProtKB-UniRule"/>
</dbReference>
<evidence type="ECO:0000259" key="8">
    <source>
        <dbReference type="Pfam" id="PF01656"/>
    </source>
</evidence>
<dbReference type="Pfam" id="PF01656">
    <property type="entry name" value="CbiA"/>
    <property type="match status" value="1"/>
</dbReference>
<dbReference type="UniPathway" id="UPA00148">
    <property type="reaction ID" value="UER00231"/>
</dbReference>
<comment type="similarity">
    <text evidence="7">Belongs to the CobB/CbiA family.</text>
</comment>
<reference evidence="10" key="1">
    <citation type="submission" date="2020-09" db="EMBL/GenBank/DDBJ databases">
        <title>Desulfogranum mesoprofundum gen. nov., sp. nov., a novel mesophilic, sulfate-reducing chemolithoautotroph isolated from a deep-sea hydrothermal vent chimney in the Suiyo Seamount.</title>
        <authorList>
            <person name="Hashimoto Y."/>
            <person name="Nakagawa S."/>
        </authorList>
    </citation>
    <scope>NUCLEOTIDE SEQUENCE</scope>
    <source>
        <strain evidence="10">KT2</strain>
    </source>
</reference>
<keyword evidence="5 7" id="KW-0460">Magnesium</keyword>
<dbReference type="GO" id="GO:0005524">
    <property type="term" value="F:ATP binding"/>
    <property type="evidence" value="ECO:0007669"/>
    <property type="project" value="UniProtKB-UniRule"/>
</dbReference>
<dbReference type="HAMAP" id="MF_00027">
    <property type="entry name" value="CobB_CbiA"/>
    <property type="match status" value="1"/>
</dbReference>
<dbReference type="KEGG" id="dbk:DGMP_11880"/>
<keyword evidence="3 7" id="KW-0547">Nucleotide-binding</keyword>
<dbReference type="CDD" id="cd03130">
    <property type="entry name" value="GATase1_CobB"/>
    <property type="match status" value="1"/>
</dbReference>
<dbReference type="CDD" id="cd05388">
    <property type="entry name" value="CobB_N"/>
    <property type="match status" value="1"/>
</dbReference>
<dbReference type="GO" id="GO:0009236">
    <property type="term" value="P:cobalamin biosynthetic process"/>
    <property type="evidence" value="ECO:0007669"/>
    <property type="project" value="UniProtKB-UniRule"/>
</dbReference>
<dbReference type="Proteomes" id="UP000826725">
    <property type="component" value="Chromosome"/>
</dbReference>
<accession>A0A8D5FMQ9</accession>
<evidence type="ECO:0000256" key="6">
    <source>
        <dbReference type="ARBA" id="ARBA00022962"/>
    </source>
</evidence>
<proteinExistence type="inferred from homology"/>
<sequence length="461" mass="51009">MTTDKTSSLIIAGTSSGSGKTTVALGLMAAFRARGVSVQPFKCGPDFIDPGLHKLVTAKVSRNLDLWMCGEDFTRHCYEKNSSGHELAIIEGVMGMFDGGKSSSAALARVLGVGTILVLDVRSTAESAAAVVKGFEMLDPAVAPRGIILNRVASKRHLQLVTDAIQKHCDAEILGHIPRTLEFSIPGRHLGLLTGEESPLSEDGIATLIRTISEHVDLGRILELFQSERKTLNPQKEKSVPQRCRIGVAKDRAFCFYYEDNFDSLRDGGAELCFFSPLEDRSLPENIDGLYLGGGYPELYGPQLSANRSMLAEIKNFAENNNPVYCECGGFMYLTEGIADSDNSFFPMASIFPVRARMQKKRASLGYRQIETTRESFFGPAGSVLRGHEFHYSTIEEMPKSIERVYRVNNGQEEGYRYKNVLGGYMHLHFGYNPHMVKSFISHCSKPARLDQILDHSHNEH</sequence>
<dbReference type="InterPro" id="IPR002586">
    <property type="entry name" value="CobQ/CobB/MinD/ParA_Nub-bd_dom"/>
</dbReference>
<feature type="domain" description="CobQ/CobB/MinD/ParA nucleotide binding" evidence="8">
    <location>
        <begin position="9"/>
        <end position="188"/>
    </location>
</feature>
<dbReference type="PANTHER" id="PTHR43873:SF1">
    <property type="entry name" value="COBYRINATE A,C-DIAMIDE SYNTHASE"/>
    <property type="match status" value="1"/>
</dbReference>
<evidence type="ECO:0000256" key="4">
    <source>
        <dbReference type="ARBA" id="ARBA00022840"/>
    </source>
</evidence>